<dbReference type="PROSITE" id="PS51257">
    <property type="entry name" value="PROKAR_LIPOPROTEIN"/>
    <property type="match status" value="1"/>
</dbReference>
<dbReference type="RefSeq" id="WP_169230197.1">
    <property type="nucleotide sequence ID" value="NZ_JABBGF010000001.1"/>
</dbReference>
<proteinExistence type="predicted"/>
<sequence>MKNIVVLVFASFLASCAKKIEQKVFTYGNIIVKTYTIERGDVQSANPDKSYVEVRRGLQAEIPLVYDSYGINSVSIKFKNKTILVKGNDEQTIDLIKNAHIKKADVFGYRIVK</sequence>
<evidence type="ECO:0000313" key="2">
    <source>
        <dbReference type="Proteomes" id="UP000552615"/>
    </source>
</evidence>
<organism evidence="1 2">
    <name type="scientific">Chryseobacterium cheonjiense</name>
    <dbReference type="NCBI Taxonomy" id="2728845"/>
    <lineage>
        <taxon>Bacteria</taxon>
        <taxon>Pseudomonadati</taxon>
        <taxon>Bacteroidota</taxon>
        <taxon>Flavobacteriia</taxon>
        <taxon>Flavobacteriales</taxon>
        <taxon>Weeksellaceae</taxon>
        <taxon>Chryseobacterium group</taxon>
        <taxon>Chryseobacterium</taxon>
    </lineage>
</organism>
<protein>
    <submittedName>
        <fullName evidence="1">Uncharacterized protein</fullName>
    </submittedName>
</protein>
<dbReference type="AlphaFoldDB" id="A0A7Y0A570"/>
<name>A0A7Y0A570_9FLAO</name>
<gene>
    <name evidence="1" type="ORF">HHL20_05670</name>
</gene>
<dbReference type="EMBL" id="JABBGF010000001">
    <property type="protein sequence ID" value="NML56826.1"/>
    <property type="molecule type" value="Genomic_DNA"/>
</dbReference>
<reference evidence="1 2" key="1">
    <citation type="submission" date="2020-04" db="EMBL/GenBank/DDBJ databases">
        <title>Chryseobacterium sp. RJ-7-14 sp. nov., isolated from Jeju soil.</title>
        <authorList>
            <person name="Dahal R.H."/>
            <person name="Chaudhary D.K."/>
        </authorList>
    </citation>
    <scope>NUCLEOTIDE SEQUENCE [LARGE SCALE GENOMIC DNA]</scope>
    <source>
        <strain evidence="1 2">RJ-7-14</strain>
    </source>
</reference>
<keyword evidence="2" id="KW-1185">Reference proteome</keyword>
<accession>A0A7Y0A570</accession>
<dbReference type="Proteomes" id="UP000552615">
    <property type="component" value="Unassembled WGS sequence"/>
</dbReference>
<comment type="caution">
    <text evidence="1">The sequence shown here is derived from an EMBL/GenBank/DDBJ whole genome shotgun (WGS) entry which is preliminary data.</text>
</comment>
<evidence type="ECO:0000313" key="1">
    <source>
        <dbReference type="EMBL" id="NML56826.1"/>
    </source>
</evidence>